<accession>A0A7I7XMH9</accession>
<dbReference type="CDD" id="cd05400">
    <property type="entry name" value="NT_2-5OAS_ClassI-CCAase"/>
    <property type="match status" value="1"/>
</dbReference>
<keyword evidence="1" id="KW-0051">Antiviral defense</keyword>
<dbReference type="InterPro" id="IPR043519">
    <property type="entry name" value="NT_sf"/>
</dbReference>
<dbReference type="Pfam" id="PF18144">
    <property type="entry name" value="SMODS"/>
    <property type="match status" value="1"/>
</dbReference>
<gene>
    <name evidence="2" type="ORF">MMAD_45680</name>
</gene>
<dbReference type="GO" id="GO:0051607">
    <property type="term" value="P:defense response to virus"/>
    <property type="evidence" value="ECO:0007669"/>
    <property type="project" value="UniProtKB-KW"/>
</dbReference>
<evidence type="ECO:0008006" key="4">
    <source>
        <dbReference type="Google" id="ProtNLM"/>
    </source>
</evidence>
<name>A0A7I7XMH9_9MYCO</name>
<protein>
    <recommendedName>
        <fullName evidence="4">Nucleotidyltransferase</fullName>
    </recommendedName>
</protein>
<sequence>MTKNIDEAFRLYLGWQTPSEAERTAAAGHRQAIYTKLNDTYGLHRMFETGSFKHGTGVSSYSDVDYFASLKSTKPQLSSSILTSVRDTLKERFPYTYIHVSRPAVVLDFNEGREAVEVIPAYAKTKLTSDDMKFNIPGVVDEWLESTPEAHAKYVNESNNVTGVSGGAKSLARLAKAWKYHMNVPISSFYLEMRAASYMRNEQYIDYPQDLKRLLGSLKDSQLAAMNDPTGNTGRIEPCSSQAKREEAISKLDTANNRADWAVYYQKQGKIEEAFEKWDLLFGGSFPSYY</sequence>
<evidence type="ECO:0000256" key="1">
    <source>
        <dbReference type="ARBA" id="ARBA00023118"/>
    </source>
</evidence>
<dbReference type="Proteomes" id="UP000466517">
    <property type="component" value="Chromosome"/>
</dbReference>
<dbReference type="KEGG" id="mmag:MMAD_45680"/>
<dbReference type="InterPro" id="IPR006116">
    <property type="entry name" value="NT_2-5OAS_ClassI-CCAase"/>
</dbReference>
<organism evidence="2 3">
    <name type="scientific">Mycolicibacterium madagascariense</name>
    <dbReference type="NCBI Taxonomy" id="212765"/>
    <lineage>
        <taxon>Bacteria</taxon>
        <taxon>Bacillati</taxon>
        <taxon>Actinomycetota</taxon>
        <taxon>Actinomycetes</taxon>
        <taxon>Mycobacteriales</taxon>
        <taxon>Mycobacteriaceae</taxon>
        <taxon>Mycolicibacterium</taxon>
    </lineage>
</organism>
<evidence type="ECO:0000313" key="2">
    <source>
        <dbReference type="EMBL" id="BBZ30273.1"/>
    </source>
</evidence>
<keyword evidence="3" id="KW-1185">Reference proteome</keyword>
<reference evidence="2 3" key="1">
    <citation type="journal article" date="2019" name="Emerg. Microbes Infect.">
        <title>Comprehensive subspecies identification of 175 nontuberculous mycobacteria species based on 7547 genomic profiles.</title>
        <authorList>
            <person name="Matsumoto Y."/>
            <person name="Kinjo T."/>
            <person name="Motooka D."/>
            <person name="Nabeya D."/>
            <person name="Jung N."/>
            <person name="Uechi K."/>
            <person name="Horii T."/>
            <person name="Iida T."/>
            <person name="Fujita J."/>
            <person name="Nakamura S."/>
        </authorList>
    </citation>
    <scope>NUCLEOTIDE SEQUENCE [LARGE SCALE GENOMIC DNA]</scope>
    <source>
        <strain evidence="2 3">JCM 13574</strain>
    </source>
</reference>
<evidence type="ECO:0000313" key="3">
    <source>
        <dbReference type="Proteomes" id="UP000466517"/>
    </source>
</evidence>
<dbReference type="SUPFAM" id="SSF81301">
    <property type="entry name" value="Nucleotidyltransferase"/>
    <property type="match status" value="1"/>
</dbReference>
<dbReference type="EMBL" id="AP022610">
    <property type="protein sequence ID" value="BBZ30273.1"/>
    <property type="molecule type" value="Genomic_DNA"/>
</dbReference>
<dbReference type="Gene3D" id="3.30.460.10">
    <property type="entry name" value="Beta Polymerase, domain 2"/>
    <property type="match status" value="1"/>
</dbReference>
<dbReference type="GO" id="GO:0016779">
    <property type="term" value="F:nucleotidyltransferase activity"/>
    <property type="evidence" value="ECO:0007669"/>
    <property type="project" value="InterPro"/>
</dbReference>
<dbReference type="RefSeq" id="WP_163741464.1">
    <property type="nucleotide sequence ID" value="NZ_AP022610.1"/>
</dbReference>
<proteinExistence type="predicted"/>
<dbReference type="AlphaFoldDB" id="A0A7I7XMH9"/>